<name>A0ABR6X350_9BURK</name>
<reference evidence="1 2" key="1">
    <citation type="submission" date="2020-08" db="EMBL/GenBank/DDBJ databases">
        <title>Novel species isolated from subtropical streams in China.</title>
        <authorList>
            <person name="Lu H."/>
        </authorList>
    </citation>
    <scope>NUCLEOTIDE SEQUENCE [LARGE SCALE GENOMIC DNA]</scope>
    <source>
        <strain evidence="1 2">KACC 16656</strain>
    </source>
</reference>
<keyword evidence="2" id="KW-1185">Reference proteome</keyword>
<dbReference type="PANTHER" id="PTHR36922:SF1">
    <property type="entry name" value="DUF1993 DOMAIN-CONTAINING PROTEIN"/>
    <property type="match status" value="1"/>
</dbReference>
<dbReference type="InterPro" id="IPR034660">
    <property type="entry name" value="DinB/YfiT-like"/>
</dbReference>
<dbReference type="EMBL" id="JACOFW010000007">
    <property type="protein sequence ID" value="MBC3807347.1"/>
    <property type="molecule type" value="Genomic_DNA"/>
</dbReference>
<evidence type="ECO:0000313" key="2">
    <source>
        <dbReference type="Proteomes" id="UP000648257"/>
    </source>
</evidence>
<dbReference type="InterPro" id="IPR018531">
    <property type="entry name" value="DUF1993"/>
</dbReference>
<dbReference type="Gene3D" id="1.20.120.450">
    <property type="entry name" value="dinb family like domain"/>
    <property type="match status" value="1"/>
</dbReference>
<dbReference type="RefSeq" id="WP_186922573.1">
    <property type="nucleotide sequence ID" value="NZ_JACOFW010000007.1"/>
</dbReference>
<proteinExistence type="predicted"/>
<sequence length="169" mass="19023">MMTTMYSTSVPVFQQMLGSLQVILQKAQAHAAEKKIDDQVFLQARLAPDMFNLIRQVQIAADFAKGVSARLANVDLPDFQDTENSFDELQARLSKTLDFISSLTAAQFEGSEVREVILRPGTPKEKKLVGTSYLLGYGLPQFFFHVTTAYDILRHHGVELGKRDYMGKY</sequence>
<dbReference type="Proteomes" id="UP000648257">
    <property type="component" value="Unassembled WGS sequence"/>
</dbReference>
<protein>
    <submittedName>
        <fullName evidence="1">DUF1993 domain-containing protein</fullName>
    </submittedName>
</protein>
<dbReference type="PANTHER" id="PTHR36922">
    <property type="entry name" value="BLL2446 PROTEIN"/>
    <property type="match status" value="1"/>
</dbReference>
<dbReference type="Pfam" id="PF09351">
    <property type="entry name" value="DUF1993"/>
    <property type="match status" value="1"/>
</dbReference>
<dbReference type="SUPFAM" id="SSF109854">
    <property type="entry name" value="DinB/YfiT-like putative metalloenzymes"/>
    <property type="match status" value="1"/>
</dbReference>
<gene>
    <name evidence="1" type="ORF">H8K52_08320</name>
</gene>
<organism evidence="1 2">
    <name type="scientific">Undibacterium seohonense</name>
    <dbReference type="NCBI Taxonomy" id="1344950"/>
    <lineage>
        <taxon>Bacteria</taxon>
        <taxon>Pseudomonadati</taxon>
        <taxon>Pseudomonadota</taxon>
        <taxon>Betaproteobacteria</taxon>
        <taxon>Burkholderiales</taxon>
        <taxon>Oxalobacteraceae</taxon>
        <taxon>Undibacterium</taxon>
    </lineage>
</organism>
<accession>A0ABR6X350</accession>
<comment type="caution">
    <text evidence="1">The sequence shown here is derived from an EMBL/GenBank/DDBJ whole genome shotgun (WGS) entry which is preliminary data.</text>
</comment>
<evidence type="ECO:0000313" key="1">
    <source>
        <dbReference type="EMBL" id="MBC3807347.1"/>
    </source>
</evidence>